<dbReference type="Proteomes" id="UP000297910">
    <property type="component" value="Unassembled WGS sequence"/>
</dbReference>
<gene>
    <name evidence="2" type="ORF">BPAE_0027g00340</name>
</gene>
<comment type="caution">
    <text evidence="2">The sequence shown here is derived from an EMBL/GenBank/DDBJ whole genome shotgun (WGS) entry which is preliminary data.</text>
</comment>
<feature type="region of interest" description="Disordered" evidence="1">
    <location>
        <begin position="177"/>
        <end position="315"/>
    </location>
</feature>
<feature type="compositionally biased region" description="Acidic residues" evidence="1">
    <location>
        <begin position="629"/>
        <end position="639"/>
    </location>
</feature>
<feature type="compositionally biased region" description="Basic and acidic residues" evidence="1">
    <location>
        <begin position="836"/>
        <end position="847"/>
    </location>
</feature>
<accession>A0A4Z1G319</accession>
<feature type="compositionally biased region" description="Polar residues" evidence="1">
    <location>
        <begin position="359"/>
        <end position="373"/>
    </location>
</feature>
<feature type="compositionally biased region" description="Basic and acidic residues" evidence="1">
    <location>
        <begin position="477"/>
        <end position="488"/>
    </location>
</feature>
<feature type="compositionally biased region" description="Polar residues" evidence="1">
    <location>
        <begin position="303"/>
        <end position="315"/>
    </location>
</feature>
<feature type="region of interest" description="Disordered" evidence="1">
    <location>
        <begin position="1186"/>
        <end position="1386"/>
    </location>
</feature>
<evidence type="ECO:0000256" key="1">
    <source>
        <dbReference type="SAM" id="MobiDB-lite"/>
    </source>
</evidence>
<keyword evidence="3" id="KW-1185">Reference proteome</keyword>
<feature type="compositionally biased region" description="Polar residues" evidence="1">
    <location>
        <begin position="455"/>
        <end position="465"/>
    </location>
</feature>
<dbReference type="EMBL" id="PQXI01000027">
    <property type="protein sequence ID" value="TGO28467.1"/>
    <property type="molecule type" value="Genomic_DNA"/>
</dbReference>
<feature type="compositionally biased region" description="Low complexity" evidence="1">
    <location>
        <begin position="220"/>
        <end position="237"/>
    </location>
</feature>
<feature type="compositionally biased region" description="Basic residues" evidence="1">
    <location>
        <begin position="824"/>
        <end position="835"/>
    </location>
</feature>
<feature type="region of interest" description="Disordered" evidence="1">
    <location>
        <begin position="575"/>
        <end position="643"/>
    </location>
</feature>
<feature type="compositionally biased region" description="Polar residues" evidence="1">
    <location>
        <begin position="1323"/>
        <end position="1333"/>
    </location>
</feature>
<feature type="compositionally biased region" description="Polar residues" evidence="1">
    <location>
        <begin position="186"/>
        <end position="219"/>
    </location>
</feature>
<feature type="compositionally biased region" description="Acidic residues" evidence="1">
    <location>
        <begin position="589"/>
        <end position="598"/>
    </location>
</feature>
<feature type="compositionally biased region" description="Polar residues" evidence="1">
    <location>
        <begin position="1281"/>
        <end position="1291"/>
    </location>
</feature>
<feature type="region of interest" description="Disordered" evidence="1">
    <location>
        <begin position="1"/>
        <end position="129"/>
    </location>
</feature>
<feature type="compositionally biased region" description="Low complexity" evidence="1">
    <location>
        <begin position="15"/>
        <end position="32"/>
    </location>
</feature>
<protein>
    <submittedName>
        <fullName evidence="2">Uncharacterized protein</fullName>
    </submittedName>
</protein>
<feature type="region of interest" description="Disordered" evidence="1">
    <location>
        <begin position="359"/>
        <end position="488"/>
    </location>
</feature>
<evidence type="ECO:0000313" key="2">
    <source>
        <dbReference type="EMBL" id="TGO28467.1"/>
    </source>
</evidence>
<proteinExistence type="predicted"/>
<feature type="region of interest" description="Disordered" evidence="1">
    <location>
        <begin position="741"/>
        <end position="775"/>
    </location>
</feature>
<organism evidence="2 3">
    <name type="scientific">Botrytis paeoniae</name>
    <dbReference type="NCBI Taxonomy" id="278948"/>
    <lineage>
        <taxon>Eukaryota</taxon>
        <taxon>Fungi</taxon>
        <taxon>Dikarya</taxon>
        <taxon>Ascomycota</taxon>
        <taxon>Pezizomycotina</taxon>
        <taxon>Leotiomycetes</taxon>
        <taxon>Helotiales</taxon>
        <taxon>Sclerotiniaceae</taxon>
        <taxon>Botrytis</taxon>
    </lineage>
</organism>
<feature type="compositionally biased region" description="Basic and acidic residues" evidence="1">
    <location>
        <begin position="94"/>
        <end position="104"/>
    </location>
</feature>
<evidence type="ECO:0000313" key="3">
    <source>
        <dbReference type="Proteomes" id="UP000297910"/>
    </source>
</evidence>
<reference evidence="2 3" key="1">
    <citation type="submission" date="2017-12" db="EMBL/GenBank/DDBJ databases">
        <title>Comparative genomics of Botrytis spp.</title>
        <authorList>
            <person name="Valero-Jimenez C.A."/>
            <person name="Tapia P."/>
            <person name="Veloso J."/>
            <person name="Silva-Moreno E."/>
            <person name="Staats M."/>
            <person name="Valdes J.H."/>
            <person name="Van Kan J.A.L."/>
        </authorList>
    </citation>
    <scope>NUCLEOTIDE SEQUENCE [LARGE SCALE GENOMIC DNA]</scope>
    <source>
        <strain evidence="2 3">Bp0003</strain>
    </source>
</reference>
<feature type="region of interest" description="Disordered" evidence="1">
    <location>
        <begin position="788"/>
        <end position="856"/>
    </location>
</feature>
<feature type="compositionally biased region" description="Basic and acidic residues" evidence="1">
    <location>
        <begin position="1306"/>
        <end position="1317"/>
    </location>
</feature>
<name>A0A4Z1G319_9HELO</name>
<sequence length="1386" mass="152625">MAEKRRRHEHQNIASGRGSSSRGTPRSNSSPSFLNSIDTLGAPQRSLDALASSHRPLGTRSPHVSLPISSKVSIPDGPTTGRVGDKPIVYAPKESQDGGRELKNQKPGISSKPARERSPSLLLDNKAEDTGPLHNLRYLKWYMGPRSNAENLESRERQAQQHLRDRLNRGALCINTHFPKEDEGTSSKSTQERINSSKPSKIKELSSSNKIQDSTVKSAPTTKPTLTTKPNLTTITTSNDKHQDSTTKPALITKSSSTAKPTANFKLDPPQKVQNLTLKQNDQRSEKSHRQTQKPVKVDTLSEKLQNNASIPSSKTSLATKYYRELYLPSIGLTSCVNKMKEPVGPALESSALKMGSSFSAPKNLSSTPTSAPAQAEAKHESELAPSHPSVTDPKESGSFQTPGAVPYNLTPSPPDSGQESDYRGLYGRDSTSPSDNGFNIVAESPTALELGPTSVPTNEKTPIQETKAASPVAENHSSDRRNSVDTKMQDTGDIAQSLKVVSHATPTDFETERPGPHIRANEEMQDLIDLTEPNVITGAASPAFNNPTAHTQFDEEMRDAIDLTGEEEMRDAIDLTGEDEQVQKSIEQDEEMPDLMEDTQSHTEYRPGKANHASSSTFRPAGSAESEVGSEPEPEAEAEVVQRNFEERVTIDLTLSRSPTPKLDDLPRHINQISAGLASSRINQVVAGRDRVYAHENRYHNGDGRDPSPDLVGSMPNNKAQIDNSIKDEFVENQNELQVVASPEDNGQSSKLANEGLPRKSSGRNQRIPVQLTSSAKHVGVVQLTETDDSLEASASAQGDAMEIDERTEIGTPVEAATPSEAKKKRRGKHRGKEKGKGKGDAKNADDQNTTHFDDQQLGSDLAQIPSDSEQEPLKDQSDRIMSEAEVKQTILDALTVPVFPKVPPKSMVTDEKAYKLAKEGEYFTLSHALFSVVPKEVYDRIWKDEYERPQISLSTKTPKWIRPLDPTIKHPAKPETDSTELTKVLCEIEKLLISVWVGVESIVVVLYSELDDKFTSRDLDEYFRVYQVQIYDGWTDLHAHLLTLADWKDRYFAITNIKKRAARPNADPYARLFTIKNPSDLLFYGTMEYLKAMQAAMKAAQDANDCVMMKGPKWKHMIGMNKTVMGEEFSKCLDGLRKFNSYVRKRDWDVPGAHEDNTLPPMIASKLATKNASKQVSSKGKEIAVEDFVQENSGDLSDGDPPGYYEASSKYKGKQVAVEDDIEETSGDVSDGDPSYYEEDDDEDNDYIEARSHRHRSGPKLSVQPPTTTNRRASGAIAYSSSRRVSSGNEMKFDNGNKTSSIDRSSRHLLPKDGMKPNNGRGASSGSNAMESSDEFPRGRSLHRAGSIATPASMKTVKKGAKRLMVEIDPNSSPNDPKDYFETP</sequence>
<feature type="compositionally biased region" description="Acidic residues" evidence="1">
    <location>
        <begin position="1238"/>
        <end position="1249"/>
    </location>
</feature>